<dbReference type="AlphaFoldDB" id="A0A6A4VE99"/>
<evidence type="ECO:0000313" key="7">
    <source>
        <dbReference type="Proteomes" id="UP000440578"/>
    </source>
</evidence>
<comment type="subcellular location">
    <subcellularLocation>
        <location evidence="1">Membrane</location>
    </subcellularLocation>
</comment>
<dbReference type="GO" id="GO:0004675">
    <property type="term" value="F:transmembrane receptor protein serine/threonine kinase activity"/>
    <property type="evidence" value="ECO:0007669"/>
    <property type="project" value="InterPro"/>
</dbReference>
<dbReference type="GO" id="GO:0016020">
    <property type="term" value="C:membrane"/>
    <property type="evidence" value="ECO:0007669"/>
    <property type="project" value="UniProtKB-SubCell"/>
</dbReference>
<organism evidence="6 7">
    <name type="scientific">Amphibalanus amphitrite</name>
    <name type="common">Striped barnacle</name>
    <name type="synonym">Balanus amphitrite</name>
    <dbReference type="NCBI Taxonomy" id="1232801"/>
    <lineage>
        <taxon>Eukaryota</taxon>
        <taxon>Metazoa</taxon>
        <taxon>Ecdysozoa</taxon>
        <taxon>Arthropoda</taxon>
        <taxon>Crustacea</taxon>
        <taxon>Multicrustacea</taxon>
        <taxon>Cirripedia</taxon>
        <taxon>Thoracica</taxon>
        <taxon>Thoracicalcarea</taxon>
        <taxon>Balanomorpha</taxon>
        <taxon>Balanoidea</taxon>
        <taxon>Balanidae</taxon>
        <taxon>Amphibalaninae</taxon>
        <taxon>Amphibalanus</taxon>
    </lineage>
</organism>
<proteinExistence type="predicted"/>
<comment type="caution">
    <text evidence="6">The sequence shown here is derived from an EMBL/GenBank/DDBJ whole genome shotgun (WGS) entry which is preliminary data.</text>
</comment>
<dbReference type="InterPro" id="IPR000472">
    <property type="entry name" value="Activin_recp"/>
</dbReference>
<accession>A0A6A4VE99</accession>
<dbReference type="Proteomes" id="UP000440578">
    <property type="component" value="Unassembled WGS sequence"/>
</dbReference>
<keyword evidence="7" id="KW-1185">Reference proteome</keyword>
<reference evidence="6 7" key="1">
    <citation type="submission" date="2019-07" db="EMBL/GenBank/DDBJ databases">
        <title>Draft genome assembly of a fouling barnacle, Amphibalanus amphitrite (Darwin, 1854): The first reference genome for Thecostraca.</title>
        <authorList>
            <person name="Kim W."/>
        </authorList>
    </citation>
    <scope>NUCLEOTIDE SEQUENCE [LARGE SCALE GENOMIC DNA]</scope>
    <source>
        <strain evidence="6">SNU_AA5</strain>
        <tissue evidence="6">Soma without cirri and trophi</tissue>
    </source>
</reference>
<evidence type="ECO:0000313" key="6">
    <source>
        <dbReference type="EMBL" id="KAF0291449.1"/>
    </source>
</evidence>
<dbReference type="SUPFAM" id="SSF57302">
    <property type="entry name" value="Snake toxin-like"/>
    <property type="match status" value="1"/>
</dbReference>
<keyword evidence="3" id="KW-0472">Membrane</keyword>
<gene>
    <name evidence="6" type="ORF">FJT64_010411</name>
</gene>
<feature type="domain" description="Activin types I and II receptor" evidence="5">
    <location>
        <begin position="10"/>
        <end position="85"/>
    </location>
</feature>
<evidence type="ECO:0000256" key="4">
    <source>
        <dbReference type="SAM" id="MobiDB-lite"/>
    </source>
</evidence>
<feature type="compositionally biased region" description="Basic and acidic residues" evidence="4">
    <location>
        <begin position="100"/>
        <end position="109"/>
    </location>
</feature>
<dbReference type="Pfam" id="PF01064">
    <property type="entry name" value="Activin_recp"/>
    <property type="match status" value="1"/>
</dbReference>
<protein>
    <recommendedName>
        <fullName evidence="5">Activin types I and II receptor domain-containing protein</fullName>
    </recommendedName>
</protein>
<dbReference type="InterPro" id="IPR045860">
    <property type="entry name" value="Snake_toxin-like_sf"/>
</dbReference>
<dbReference type="EMBL" id="VIIS01001879">
    <property type="protein sequence ID" value="KAF0291449.1"/>
    <property type="molecule type" value="Genomic_DNA"/>
</dbReference>
<keyword evidence="2" id="KW-0732">Signal</keyword>
<dbReference type="OrthoDB" id="6394923at2759"/>
<evidence type="ECO:0000256" key="2">
    <source>
        <dbReference type="ARBA" id="ARBA00022729"/>
    </source>
</evidence>
<dbReference type="Gene3D" id="2.10.60.10">
    <property type="entry name" value="CD59"/>
    <property type="match status" value="1"/>
</dbReference>
<sequence length="151" mass="16441">MKRDVSRSIVCICTTLECQQAGVSTCTTTGMCYTQQLRRLDGADPMTRGCVRGETPLMCDHLLPTHGEDYRASSICCGTPLCNKQVSLASGRGRGPGGTRRHEQHEQRRTNAVKHGNQVDGVGWHDSLSGDACMRHDRVLFDTVAAPAPAR</sequence>
<evidence type="ECO:0000256" key="1">
    <source>
        <dbReference type="ARBA" id="ARBA00004370"/>
    </source>
</evidence>
<feature type="region of interest" description="Disordered" evidence="4">
    <location>
        <begin position="89"/>
        <end position="111"/>
    </location>
</feature>
<evidence type="ECO:0000259" key="5">
    <source>
        <dbReference type="Pfam" id="PF01064"/>
    </source>
</evidence>
<name>A0A6A4VE99_AMPAM</name>
<evidence type="ECO:0000256" key="3">
    <source>
        <dbReference type="ARBA" id="ARBA00023136"/>
    </source>
</evidence>